<dbReference type="AlphaFoldDB" id="A0A4P6FEU4"/>
<organism evidence="2 3">
    <name type="scientific">Agromyces protaetiae</name>
    <dbReference type="NCBI Taxonomy" id="2509455"/>
    <lineage>
        <taxon>Bacteria</taxon>
        <taxon>Bacillati</taxon>
        <taxon>Actinomycetota</taxon>
        <taxon>Actinomycetes</taxon>
        <taxon>Micrococcales</taxon>
        <taxon>Microbacteriaceae</taxon>
        <taxon>Agromyces</taxon>
    </lineage>
</organism>
<dbReference type="Pfam" id="PF04480">
    <property type="entry name" value="DUF559"/>
    <property type="match status" value="1"/>
</dbReference>
<reference evidence="2 3" key="1">
    <citation type="submission" date="2019-01" db="EMBL/GenBank/DDBJ databases">
        <title>Genome sequencing of strain FW100M-8.</title>
        <authorList>
            <person name="Heo J."/>
            <person name="Kim S.-J."/>
            <person name="Kim J.-S."/>
            <person name="Hong S.-B."/>
            <person name="Kwon S.-W."/>
        </authorList>
    </citation>
    <scope>NUCLEOTIDE SEQUENCE [LARGE SCALE GENOMIC DNA]</scope>
    <source>
        <strain evidence="2 3">FW100M-8</strain>
    </source>
</reference>
<name>A0A4P6FEU4_9MICO</name>
<dbReference type="InterPro" id="IPR007569">
    <property type="entry name" value="DUF559"/>
</dbReference>
<dbReference type="SUPFAM" id="SSF52980">
    <property type="entry name" value="Restriction endonuclease-like"/>
    <property type="match status" value="1"/>
</dbReference>
<dbReference type="InterPro" id="IPR011335">
    <property type="entry name" value="Restrct_endonuc-II-like"/>
</dbReference>
<dbReference type="Gene3D" id="3.40.960.10">
    <property type="entry name" value="VSR Endonuclease"/>
    <property type="match status" value="1"/>
</dbReference>
<dbReference type="EMBL" id="CP035491">
    <property type="protein sequence ID" value="QAY74820.1"/>
    <property type="molecule type" value="Genomic_DNA"/>
</dbReference>
<keyword evidence="3" id="KW-1185">Reference proteome</keyword>
<gene>
    <name evidence="2" type="ORF">ET445_01955</name>
</gene>
<sequence>MRGRDLGRPFHGVRMPRGTNASTITLVERCRAKLLTMRGGQAFSHVTACRLFRIVVPRRLEDARLDVSAFIPNAIPRGAGIRGHRLAAGGTRVGAWNGLPVVAPEDAWCQLATLCTFEELVVAGDSLVRRNHPISTLEQLGWAVGRRHGRRGFRLLAAALEAVREGTDSPEETRLRLDLVAAGLPEPEVNVPIFDAFGRLIAIGDLVYESVRVIVEYDGDHHRTDDRQYARDLERIEALTAAGWRVIRFTKRHRGAARGARIDLVRRALAARAH</sequence>
<dbReference type="Proteomes" id="UP000291259">
    <property type="component" value="Chromosome"/>
</dbReference>
<proteinExistence type="predicted"/>
<dbReference type="KEGG" id="agf:ET445_01955"/>
<protein>
    <submittedName>
        <fullName evidence="2">DUF559 domain-containing protein</fullName>
    </submittedName>
</protein>
<evidence type="ECO:0000259" key="1">
    <source>
        <dbReference type="Pfam" id="PF04480"/>
    </source>
</evidence>
<evidence type="ECO:0000313" key="2">
    <source>
        <dbReference type="EMBL" id="QAY74820.1"/>
    </source>
</evidence>
<dbReference type="OrthoDB" id="3173471at2"/>
<feature type="domain" description="DUF559" evidence="1">
    <location>
        <begin position="203"/>
        <end position="251"/>
    </location>
</feature>
<evidence type="ECO:0000313" key="3">
    <source>
        <dbReference type="Proteomes" id="UP000291259"/>
    </source>
</evidence>
<accession>A0A4P6FEU4</accession>